<keyword evidence="13" id="KW-1185">Reference proteome</keyword>
<dbReference type="InterPro" id="IPR055348">
    <property type="entry name" value="DctQ"/>
</dbReference>
<comment type="function">
    <text evidence="9">Part of the tripartite ATP-independent periplasmic (TRAP) transport system.</text>
</comment>
<comment type="similarity">
    <text evidence="8 9">Belongs to the TRAP transporter small permease family.</text>
</comment>
<feature type="transmembrane region" description="Helical" evidence="9">
    <location>
        <begin position="79"/>
        <end position="102"/>
    </location>
</feature>
<reference evidence="12" key="1">
    <citation type="submission" date="2021-11" db="EMBL/GenBank/DDBJ databases">
        <title>Halomonas sp., isolated from a coastal aquaculture zone in Dongshan Bay.</title>
        <authorList>
            <person name="Lin W."/>
        </authorList>
    </citation>
    <scope>NUCLEOTIDE SEQUENCE</scope>
    <source>
        <strain evidence="12">Yzlin-01</strain>
    </source>
</reference>
<dbReference type="Pfam" id="PF04290">
    <property type="entry name" value="DctQ"/>
    <property type="match status" value="1"/>
</dbReference>
<accession>A0ABT2E988</accession>
<evidence type="ECO:0000313" key="13">
    <source>
        <dbReference type="Proteomes" id="UP001165542"/>
    </source>
</evidence>
<dbReference type="PANTHER" id="PTHR35011:SF2">
    <property type="entry name" value="2,3-DIKETO-L-GULONATE TRAP TRANSPORTER SMALL PERMEASE PROTEIN YIAM"/>
    <property type="match status" value="1"/>
</dbReference>
<evidence type="ECO:0000256" key="6">
    <source>
        <dbReference type="ARBA" id="ARBA00022989"/>
    </source>
</evidence>
<feature type="transmembrane region" description="Helical" evidence="9">
    <location>
        <begin position="154"/>
        <end position="175"/>
    </location>
</feature>
<evidence type="ECO:0000256" key="2">
    <source>
        <dbReference type="ARBA" id="ARBA00022448"/>
    </source>
</evidence>
<evidence type="ECO:0000256" key="7">
    <source>
        <dbReference type="ARBA" id="ARBA00023136"/>
    </source>
</evidence>
<evidence type="ECO:0000256" key="9">
    <source>
        <dbReference type="RuleBase" id="RU369079"/>
    </source>
</evidence>
<keyword evidence="7 9" id="KW-0472">Membrane</keyword>
<feature type="region of interest" description="Disordered" evidence="10">
    <location>
        <begin position="1"/>
        <end position="21"/>
    </location>
</feature>
<protein>
    <recommendedName>
        <fullName evidence="9">TRAP transporter small permease protein</fullName>
    </recommendedName>
</protein>
<feature type="domain" description="Tripartite ATP-independent periplasmic transporters DctQ component" evidence="11">
    <location>
        <begin position="50"/>
        <end position="175"/>
    </location>
</feature>
<evidence type="ECO:0000256" key="5">
    <source>
        <dbReference type="ARBA" id="ARBA00022692"/>
    </source>
</evidence>
<dbReference type="Proteomes" id="UP001165542">
    <property type="component" value="Unassembled WGS sequence"/>
</dbReference>
<dbReference type="PANTHER" id="PTHR35011">
    <property type="entry name" value="2,3-DIKETO-L-GULONATE TRAP TRANSPORTER SMALL PERMEASE PROTEIN YIAM"/>
    <property type="match status" value="1"/>
</dbReference>
<keyword evidence="4 9" id="KW-0997">Cell inner membrane</keyword>
<feature type="transmembrane region" description="Helical" evidence="9">
    <location>
        <begin position="114"/>
        <end position="134"/>
    </location>
</feature>
<evidence type="ECO:0000256" key="10">
    <source>
        <dbReference type="SAM" id="MobiDB-lite"/>
    </source>
</evidence>
<keyword evidence="5 9" id="KW-0812">Transmembrane</keyword>
<evidence type="ECO:0000313" key="12">
    <source>
        <dbReference type="EMBL" id="MCS2608138.1"/>
    </source>
</evidence>
<keyword evidence="2 9" id="KW-0813">Transport</keyword>
<gene>
    <name evidence="12" type="ORF">LLY24_02230</name>
</gene>
<evidence type="ECO:0000256" key="4">
    <source>
        <dbReference type="ARBA" id="ARBA00022519"/>
    </source>
</evidence>
<feature type="compositionally biased region" description="Polar residues" evidence="10">
    <location>
        <begin position="1"/>
        <end position="12"/>
    </location>
</feature>
<comment type="caution">
    <text evidence="12">The sequence shown here is derived from an EMBL/GenBank/DDBJ whole genome shotgun (WGS) entry which is preliminary data.</text>
</comment>
<feature type="transmembrane region" description="Helical" evidence="9">
    <location>
        <begin position="37"/>
        <end position="59"/>
    </location>
</feature>
<keyword evidence="3" id="KW-1003">Cell membrane</keyword>
<name>A0ABT2E988_9GAMM</name>
<dbReference type="EMBL" id="JAJISC010000001">
    <property type="protein sequence ID" value="MCS2608138.1"/>
    <property type="molecule type" value="Genomic_DNA"/>
</dbReference>
<evidence type="ECO:0000256" key="8">
    <source>
        <dbReference type="ARBA" id="ARBA00038436"/>
    </source>
</evidence>
<evidence type="ECO:0000256" key="3">
    <source>
        <dbReference type="ARBA" id="ARBA00022475"/>
    </source>
</evidence>
<evidence type="ECO:0000256" key="1">
    <source>
        <dbReference type="ARBA" id="ARBA00004429"/>
    </source>
</evidence>
<evidence type="ECO:0000259" key="11">
    <source>
        <dbReference type="Pfam" id="PF04290"/>
    </source>
</evidence>
<proteinExistence type="inferred from homology"/>
<comment type="subunit">
    <text evidence="9">The complex comprises the extracytoplasmic solute receptor protein and the two transmembrane proteins.</text>
</comment>
<dbReference type="InterPro" id="IPR007387">
    <property type="entry name" value="TRAP_DctQ"/>
</dbReference>
<organism evidence="12 13">
    <name type="scientific">Halomonas dongshanensis</name>
    <dbReference type="NCBI Taxonomy" id="2890835"/>
    <lineage>
        <taxon>Bacteria</taxon>
        <taxon>Pseudomonadati</taxon>
        <taxon>Pseudomonadota</taxon>
        <taxon>Gammaproteobacteria</taxon>
        <taxon>Oceanospirillales</taxon>
        <taxon>Halomonadaceae</taxon>
        <taxon>Halomonas</taxon>
    </lineage>
</organism>
<comment type="subcellular location">
    <subcellularLocation>
        <location evidence="1 9">Cell inner membrane</location>
        <topology evidence="1 9">Multi-pass membrane protein</topology>
    </subcellularLocation>
</comment>
<sequence length="185" mass="20616">MKNTSVSLQEPTQRGPEPPRTSALFQRAKWVVGRLDGVTYCGIVVVMALMVTIVALQVFWRYVLGSSIDAADELSRLCFVWAIFLAIPHGVKHGVHVGIDLFVMMMPAWLQEILFRLMAGISTLLMLMVMLGAWVATVDRWPELMPTLPVTSAIYYIAVLICSAHAFLHLALLAWGGSRTWEELS</sequence>
<keyword evidence="6 9" id="KW-1133">Transmembrane helix</keyword>
<dbReference type="RefSeq" id="WP_259034631.1">
    <property type="nucleotide sequence ID" value="NZ_JAJISC010000001.1"/>
</dbReference>